<sequence length="213" mass="23993">MLAKDAEADLVQYPDCVYFNLVYITLLQIVVTYVNNILLLHKYSKRTIVSGSYGVYNQSESLVSCMLGWSIFNTLIHICSFAWWVYEEIQPGYCGGSSSFLDCIFIPNVCLPILAVSSILCIVCLIRMKIHFTNLARVTGSSLMEIQASSSVRQSKTAKPLPPTSRQSVNVPPNLSEETRRFSMQTKKNTLVTEYSSPYQESFSSLPQRPFSQ</sequence>
<keyword evidence="2" id="KW-0472">Membrane</keyword>
<protein>
    <submittedName>
        <fullName evidence="3">Uncharacterized protein</fullName>
    </submittedName>
</protein>
<feature type="region of interest" description="Disordered" evidence="1">
    <location>
        <begin position="154"/>
        <end position="187"/>
    </location>
</feature>
<feature type="transmembrane region" description="Helical" evidence="2">
    <location>
        <begin position="61"/>
        <end position="84"/>
    </location>
</feature>
<organism evidence="3">
    <name type="scientific">Oikopleura dioica</name>
    <name type="common">Tunicate</name>
    <dbReference type="NCBI Taxonomy" id="34765"/>
    <lineage>
        <taxon>Eukaryota</taxon>
        <taxon>Metazoa</taxon>
        <taxon>Chordata</taxon>
        <taxon>Tunicata</taxon>
        <taxon>Appendicularia</taxon>
        <taxon>Copelata</taxon>
        <taxon>Oikopleuridae</taxon>
        <taxon>Oikopleura</taxon>
    </lineage>
</organism>
<evidence type="ECO:0000313" key="3">
    <source>
        <dbReference type="EMBL" id="CBY21781.1"/>
    </source>
</evidence>
<name>E4WWN9_OIKDI</name>
<feature type="transmembrane region" description="Helical" evidence="2">
    <location>
        <begin position="20"/>
        <end position="40"/>
    </location>
</feature>
<evidence type="ECO:0000256" key="1">
    <source>
        <dbReference type="SAM" id="MobiDB-lite"/>
    </source>
</evidence>
<proteinExistence type="predicted"/>
<accession>E4WWN9</accession>
<evidence type="ECO:0000256" key="2">
    <source>
        <dbReference type="SAM" id="Phobius"/>
    </source>
</evidence>
<dbReference type="EMBL" id="FN653018">
    <property type="protein sequence ID" value="CBY21781.1"/>
    <property type="molecule type" value="Genomic_DNA"/>
</dbReference>
<feature type="transmembrane region" description="Helical" evidence="2">
    <location>
        <begin position="104"/>
        <end position="126"/>
    </location>
</feature>
<keyword evidence="4" id="KW-1185">Reference proteome</keyword>
<dbReference type="Proteomes" id="UP000001307">
    <property type="component" value="Unassembled WGS sequence"/>
</dbReference>
<dbReference type="AlphaFoldDB" id="E4WWN9"/>
<evidence type="ECO:0000313" key="4">
    <source>
        <dbReference type="Proteomes" id="UP000001307"/>
    </source>
</evidence>
<keyword evidence="2" id="KW-0812">Transmembrane</keyword>
<reference evidence="3" key="1">
    <citation type="journal article" date="2010" name="Science">
        <title>Plasticity of animal genome architecture unmasked by rapid evolution of a pelagic tunicate.</title>
        <authorList>
            <person name="Denoeud F."/>
            <person name="Henriet S."/>
            <person name="Mungpakdee S."/>
            <person name="Aury J.M."/>
            <person name="Da Silva C."/>
            <person name="Brinkmann H."/>
            <person name="Mikhaleva J."/>
            <person name="Olsen L.C."/>
            <person name="Jubin C."/>
            <person name="Canestro C."/>
            <person name="Bouquet J.M."/>
            <person name="Danks G."/>
            <person name="Poulain J."/>
            <person name="Campsteijn C."/>
            <person name="Adamski M."/>
            <person name="Cross I."/>
            <person name="Yadetie F."/>
            <person name="Muffato M."/>
            <person name="Louis A."/>
            <person name="Butcher S."/>
            <person name="Tsagkogeorga G."/>
            <person name="Konrad A."/>
            <person name="Singh S."/>
            <person name="Jensen M.F."/>
            <person name="Cong E.H."/>
            <person name="Eikeseth-Otteraa H."/>
            <person name="Noel B."/>
            <person name="Anthouard V."/>
            <person name="Porcel B.M."/>
            <person name="Kachouri-Lafond R."/>
            <person name="Nishino A."/>
            <person name="Ugolini M."/>
            <person name="Chourrout P."/>
            <person name="Nishida H."/>
            <person name="Aasland R."/>
            <person name="Huzurbazar S."/>
            <person name="Westhof E."/>
            <person name="Delsuc F."/>
            <person name="Lehrach H."/>
            <person name="Reinhardt R."/>
            <person name="Weissenbach J."/>
            <person name="Roy S.W."/>
            <person name="Artiguenave F."/>
            <person name="Postlethwait J.H."/>
            <person name="Manak J.R."/>
            <person name="Thompson E.M."/>
            <person name="Jaillon O."/>
            <person name="Du Pasquier L."/>
            <person name="Boudinot P."/>
            <person name="Liberles D.A."/>
            <person name="Volff J.N."/>
            <person name="Philippe H."/>
            <person name="Lenhard B."/>
            <person name="Roest Crollius H."/>
            <person name="Wincker P."/>
            <person name="Chourrout D."/>
        </authorList>
    </citation>
    <scope>NUCLEOTIDE SEQUENCE [LARGE SCALE GENOMIC DNA]</scope>
</reference>
<feature type="compositionally biased region" description="Polar residues" evidence="1">
    <location>
        <begin position="164"/>
        <end position="173"/>
    </location>
</feature>
<dbReference type="InParanoid" id="E4WWN9"/>
<keyword evidence="2" id="KW-1133">Transmembrane helix</keyword>
<gene>
    <name evidence="3" type="ORF">GSOID_T00011308001</name>
</gene>